<organism evidence="1 2">
    <name type="scientific">Cysteiniphilum litorale</name>
    <dbReference type="NCBI Taxonomy" id="2056700"/>
    <lineage>
        <taxon>Bacteria</taxon>
        <taxon>Pseudomonadati</taxon>
        <taxon>Pseudomonadota</taxon>
        <taxon>Gammaproteobacteria</taxon>
        <taxon>Thiotrichales</taxon>
        <taxon>Fastidiosibacteraceae</taxon>
        <taxon>Cysteiniphilum</taxon>
    </lineage>
</organism>
<dbReference type="RefSeq" id="WP_117001478.1">
    <property type="nucleotide sequence ID" value="NZ_BMJS01000002.1"/>
</dbReference>
<accession>A0A8J2Z285</accession>
<dbReference type="OrthoDB" id="12976at2"/>
<name>A0A8J2Z285_9GAMM</name>
<reference evidence="1" key="1">
    <citation type="journal article" date="2014" name="Int. J. Syst. Evol. Microbiol.">
        <title>Complete genome sequence of Corynebacterium casei LMG S-19264T (=DSM 44701T), isolated from a smear-ripened cheese.</title>
        <authorList>
            <consortium name="US DOE Joint Genome Institute (JGI-PGF)"/>
            <person name="Walter F."/>
            <person name="Albersmeier A."/>
            <person name="Kalinowski J."/>
            <person name="Ruckert C."/>
        </authorList>
    </citation>
    <scope>NUCLEOTIDE SEQUENCE</scope>
    <source>
        <strain evidence="1">CGMCC 1.15758</strain>
    </source>
</reference>
<evidence type="ECO:0008006" key="3">
    <source>
        <dbReference type="Google" id="ProtNLM"/>
    </source>
</evidence>
<gene>
    <name evidence="1" type="ORF">GCM10010995_03790</name>
</gene>
<dbReference type="Proteomes" id="UP000636949">
    <property type="component" value="Unassembled WGS sequence"/>
</dbReference>
<sequence>MARRILLLLVTLIIVLGGAYYFFGAHDKGSNKTQNIDLNSTDPAAQKLYQALQTANFIEQGAKTAARNMYVIFDPNCIFCHALFEATQKQVDAGNLAIRWVPIGIIKRSSPLKTMALLSAKSPLEALKQNENGFNYAKEEGGITPVSNPTSKEIEQFNHNMTILKGLINSVPVVVYKNTAGQARVSGGALLPLKADSAALTENERKVDVFIKSVAKSW</sequence>
<dbReference type="Gene3D" id="3.40.30.10">
    <property type="entry name" value="Glutaredoxin"/>
    <property type="match status" value="1"/>
</dbReference>
<dbReference type="EMBL" id="BMJS01000002">
    <property type="protein sequence ID" value="GGF89685.1"/>
    <property type="molecule type" value="Genomic_DNA"/>
</dbReference>
<dbReference type="AlphaFoldDB" id="A0A8J2Z285"/>
<comment type="caution">
    <text evidence="1">The sequence shown here is derived from an EMBL/GenBank/DDBJ whole genome shotgun (WGS) entry which is preliminary data.</text>
</comment>
<evidence type="ECO:0000313" key="1">
    <source>
        <dbReference type="EMBL" id="GGF89685.1"/>
    </source>
</evidence>
<evidence type="ECO:0000313" key="2">
    <source>
        <dbReference type="Proteomes" id="UP000636949"/>
    </source>
</evidence>
<reference evidence="1" key="2">
    <citation type="submission" date="2020-09" db="EMBL/GenBank/DDBJ databases">
        <authorList>
            <person name="Sun Q."/>
            <person name="Zhou Y."/>
        </authorList>
    </citation>
    <scope>NUCLEOTIDE SEQUENCE</scope>
    <source>
        <strain evidence="1">CGMCC 1.15758</strain>
    </source>
</reference>
<proteinExistence type="predicted"/>
<protein>
    <recommendedName>
        <fullName evidence="3">Thioredoxin-like fold domain-containing protein</fullName>
    </recommendedName>
</protein>
<keyword evidence="2" id="KW-1185">Reference proteome</keyword>
<dbReference type="SUPFAM" id="SSF52833">
    <property type="entry name" value="Thioredoxin-like"/>
    <property type="match status" value="1"/>
</dbReference>
<dbReference type="InterPro" id="IPR036249">
    <property type="entry name" value="Thioredoxin-like_sf"/>
</dbReference>